<protein>
    <submittedName>
        <fullName evidence="1">Uncharacterized protein</fullName>
    </submittedName>
</protein>
<name>A0A2U1V5A5_9PROT</name>
<reference evidence="2" key="1">
    <citation type="submission" date="2017-10" db="EMBL/GenBank/DDBJ databases">
        <authorList>
            <person name="Toshchakov S.V."/>
            <person name="Goeva M.A."/>
        </authorList>
    </citation>
    <scope>NUCLEOTIDE SEQUENCE [LARGE SCALE GENOMIC DNA]</scope>
    <source>
        <strain evidence="2">JR1/69-1-13</strain>
    </source>
</reference>
<dbReference type="Proteomes" id="UP000245048">
    <property type="component" value="Unassembled WGS sequence"/>
</dbReference>
<keyword evidence="2" id="KW-1185">Reference proteome</keyword>
<accession>A0A2U1V5A5</accession>
<comment type="caution">
    <text evidence="1">The sequence shown here is derived from an EMBL/GenBank/DDBJ whole genome shotgun (WGS) entry which is preliminary data.</text>
</comment>
<evidence type="ECO:0000313" key="1">
    <source>
        <dbReference type="EMBL" id="PWC29064.1"/>
    </source>
</evidence>
<organism evidence="1 2">
    <name type="scientific">Teichococcus aestuarii</name>
    <dbReference type="NCBI Taxonomy" id="568898"/>
    <lineage>
        <taxon>Bacteria</taxon>
        <taxon>Pseudomonadati</taxon>
        <taxon>Pseudomonadota</taxon>
        <taxon>Alphaproteobacteria</taxon>
        <taxon>Acetobacterales</taxon>
        <taxon>Roseomonadaceae</taxon>
        <taxon>Roseomonas</taxon>
    </lineage>
</organism>
<proteinExistence type="predicted"/>
<dbReference type="EMBL" id="PDOA01000005">
    <property type="protein sequence ID" value="PWC29064.1"/>
    <property type="molecule type" value="Genomic_DNA"/>
</dbReference>
<sequence length="112" mass="12454">MLAASERDLLRRELCVRFGTRPKLADGIFLRVWRSGPLAGQPKVPVAMQDMVDRGLMVVRAGSPYMARAYFTDAGLDALRWLAAQRRGLDPVQFAHVRQELGMGELDSVGPE</sequence>
<dbReference type="AlphaFoldDB" id="A0A2U1V5A5"/>
<gene>
    <name evidence="1" type="ORF">CR165_10785</name>
</gene>
<evidence type="ECO:0000313" key="2">
    <source>
        <dbReference type="Proteomes" id="UP000245048"/>
    </source>
</evidence>